<comment type="similarity">
    <text evidence="7">Belongs to the glycosyltransferase 87 family.</text>
</comment>
<dbReference type="InterPro" id="IPR018584">
    <property type="entry name" value="GT87"/>
</dbReference>
<evidence type="ECO:0000256" key="1">
    <source>
        <dbReference type="ARBA" id="ARBA00004651"/>
    </source>
</evidence>
<dbReference type="Proteomes" id="UP000019226">
    <property type="component" value="Chromosome"/>
</dbReference>
<organism evidence="9 10">
    <name type="scientific">Corynebacterium casei LMG S-19264</name>
    <dbReference type="NCBI Taxonomy" id="1285583"/>
    <lineage>
        <taxon>Bacteria</taxon>
        <taxon>Bacillati</taxon>
        <taxon>Actinomycetota</taxon>
        <taxon>Actinomycetes</taxon>
        <taxon>Mycobacteriales</taxon>
        <taxon>Corynebacteriaceae</taxon>
        <taxon>Corynebacterium</taxon>
    </lineage>
</organism>
<evidence type="ECO:0000256" key="7">
    <source>
        <dbReference type="ARBA" id="ARBA00024033"/>
    </source>
</evidence>
<keyword evidence="5 8" id="KW-1133">Transmembrane helix</keyword>
<keyword evidence="6 8" id="KW-0472">Membrane</keyword>
<gene>
    <name evidence="9" type="ORF">CCASEI_12700</name>
</gene>
<evidence type="ECO:0000256" key="8">
    <source>
        <dbReference type="SAM" id="Phobius"/>
    </source>
</evidence>
<evidence type="ECO:0000256" key="4">
    <source>
        <dbReference type="ARBA" id="ARBA00022692"/>
    </source>
</evidence>
<feature type="transmembrane region" description="Helical" evidence="8">
    <location>
        <begin position="255"/>
        <end position="276"/>
    </location>
</feature>
<feature type="transmembrane region" description="Helical" evidence="8">
    <location>
        <begin position="335"/>
        <end position="353"/>
    </location>
</feature>
<feature type="transmembrane region" description="Helical" evidence="8">
    <location>
        <begin position="283"/>
        <end position="299"/>
    </location>
</feature>
<evidence type="ECO:0000313" key="10">
    <source>
        <dbReference type="Proteomes" id="UP000019226"/>
    </source>
</evidence>
<comment type="subcellular location">
    <subcellularLocation>
        <location evidence="1">Cell membrane</location>
        <topology evidence="1">Multi-pass membrane protein</topology>
    </subcellularLocation>
</comment>
<feature type="transmembrane region" description="Helical" evidence="8">
    <location>
        <begin position="89"/>
        <end position="110"/>
    </location>
</feature>
<evidence type="ECO:0000256" key="2">
    <source>
        <dbReference type="ARBA" id="ARBA00022475"/>
    </source>
</evidence>
<keyword evidence="10" id="KW-1185">Reference proteome</keyword>
<feature type="transmembrane region" description="Helical" evidence="8">
    <location>
        <begin position="165"/>
        <end position="186"/>
    </location>
</feature>
<dbReference type="EMBL" id="CP004350">
    <property type="protein sequence ID" value="AHI21090.1"/>
    <property type="molecule type" value="Genomic_DNA"/>
</dbReference>
<feature type="transmembrane region" description="Helical" evidence="8">
    <location>
        <begin position="305"/>
        <end position="323"/>
    </location>
</feature>
<keyword evidence="4 8" id="KW-0812">Transmembrane</keyword>
<evidence type="ECO:0000256" key="3">
    <source>
        <dbReference type="ARBA" id="ARBA00022679"/>
    </source>
</evidence>
<sequence>MKKIWGAPSLALALAVFAVWTVFRIFNFDGEHALKWRVPLDLKIYVLAGSEVADGQLLYDNAYIGDLPFTYPPFAGAVFTALSYISDNWIIILWQLGMGLALFFIFLLVFRERGYGFHPVNWLLSALLTVAALACQPFQGTLHFGQINIFLMLLVALDFLPKHRLPGIGIGLAAGLKLTPAFLGLVLLFQRRWWAAGISILTFLVTVTVGFWVIPDASDFWMRAIFDSSRVGDHTNPGAQSIRSLMEREFGIEGGIWWILAVLIVFALTCFAVYIACKRRNTTVAMALTGISSCLVSPFSWFHHWVWVLPLLLAILLTVNDWLGHRLKGIFGAQFAGLASFVVMIIFALPYVAKVVWDGTSYQRMDDAHSWGALAFTGTGIIFIACYALTGLLDAVKKRSA</sequence>
<name>A0ABM5PSP0_9CORY</name>
<dbReference type="RefSeq" id="WP_025388178.1">
    <property type="nucleotide sequence ID" value="NZ_CP004350.1"/>
</dbReference>
<feature type="transmembrane region" description="Helical" evidence="8">
    <location>
        <begin position="122"/>
        <end position="145"/>
    </location>
</feature>
<dbReference type="GeneID" id="82878635"/>
<dbReference type="Pfam" id="PF09594">
    <property type="entry name" value="GT87"/>
    <property type="match status" value="1"/>
</dbReference>
<evidence type="ECO:0000313" key="9">
    <source>
        <dbReference type="EMBL" id="AHI21090.1"/>
    </source>
</evidence>
<accession>A0ABM5PSP0</accession>
<keyword evidence="2" id="KW-1003">Cell membrane</keyword>
<protein>
    <recommendedName>
        <fullName evidence="11">DUF2029 domain-containing protein</fullName>
    </recommendedName>
</protein>
<feature type="transmembrane region" description="Helical" evidence="8">
    <location>
        <begin position="193"/>
        <end position="214"/>
    </location>
</feature>
<proteinExistence type="inferred from homology"/>
<evidence type="ECO:0000256" key="5">
    <source>
        <dbReference type="ARBA" id="ARBA00022989"/>
    </source>
</evidence>
<evidence type="ECO:0000256" key="6">
    <source>
        <dbReference type="ARBA" id="ARBA00023136"/>
    </source>
</evidence>
<feature type="transmembrane region" description="Helical" evidence="8">
    <location>
        <begin position="373"/>
        <end position="396"/>
    </location>
</feature>
<evidence type="ECO:0008006" key="11">
    <source>
        <dbReference type="Google" id="ProtNLM"/>
    </source>
</evidence>
<reference evidence="10" key="1">
    <citation type="submission" date="2013-02" db="EMBL/GenBank/DDBJ databases">
        <title>The complete genome sequence of Corynebacterium casei LMG S-19264 (=DSM 44701).</title>
        <authorList>
            <person name="Ruckert C."/>
            <person name="Albersmeier A."/>
            <person name="Kalinowski J."/>
        </authorList>
    </citation>
    <scope>NUCLEOTIDE SEQUENCE [LARGE SCALE GENOMIC DNA]</scope>
    <source>
        <strain evidence="10">LMG S-19264</strain>
    </source>
</reference>
<keyword evidence="3" id="KW-0808">Transferase</keyword>